<dbReference type="AlphaFoldDB" id="A0A5A7P1K4"/>
<feature type="compositionally biased region" description="Polar residues" evidence="1">
    <location>
        <begin position="26"/>
        <end position="37"/>
    </location>
</feature>
<name>A0A5A7P1K4_STRAF</name>
<dbReference type="Proteomes" id="UP000325081">
    <property type="component" value="Unassembled WGS sequence"/>
</dbReference>
<evidence type="ECO:0000313" key="3">
    <source>
        <dbReference type="Proteomes" id="UP000325081"/>
    </source>
</evidence>
<evidence type="ECO:0000313" key="2">
    <source>
        <dbReference type="EMBL" id="GER26693.1"/>
    </source>
</evidence>
<accession>A0A5A7P1K4</accession>
<feature type="non-terminal residue" evidence="2">
    <location>
        <position position="197"/>
    </location>
</feature>
<feature type="compositionally biased region" description="Basic and acidic residues" evidence="1">
    <location>
        <begin position="141"/>
        <end position="162"/>
    </location>
</feature>
<protein>
    <submittedName>
        <fullName evidence="2">Transcriptional repressor NrdR</fullName>
    </submittedName>
</protein>
<keyword evidence="3" id="KW-1185">Reference proteome</keyword>
<feature type="region of interest" description="Disordered" evidence="1">
    <location>
        <begin position="102"/>
        <end position="167"/>
    </location>
</feature>
<reference evidence="3" key="1">
    <citation type="journal article" date="2019" name="Curr. Biol.">
        <title>Genome Sequence of Striga asiatica Provides Insight into the Evolution of Plant Parasitism.</title>
        <authorList>
            <person name="Yoshida S."/>
            <person name="Kim S."/>
            <person name="Wafula E.K."/>
            <person name="Tanskanen J."/>
            <person name="Kim Y.M."/>
            <person name="Honaas L."/>
            <person name="Yang Z."/>
            <person name="Spallek T."/>
            <person name="Conn C.E."/>
            <person name="Ichihashi Y."/>
            <person name="Cheong K."/>
            <person name="Cui S."/>
            <person name="Der J.P."/>
            <person name="Gundlach H."/>
            <person name="Jiao Y."/>
            <person name="Hori C."/>
            <person name="Ishida J.K."/>
            <person name="Kasahara H."/>
            <person name="Kiba T."/>
            <person name="Kim M.S."/>
            <person name="Koo N."/>
            <person name="Laohavisit A."/>
            <person name="Lee Y.H."/>
            <person name="Lumba S."/>
            <person name="McCourt P."/>
            <person name="Mortimer J.C."/>
            <person name="Mutuku J.M."/>
            <person name="Nomura T."/>
            <person name="Sasaki-Sekimoto Y."/>
            <person name="Seto Y."/>
            <person name="Wang Y."/>
            <person name="Wakatake T."/>
            <person name="Sakakibara H."/>
            <person name="Demura T."/>
            <person name="Yamaguchi S."/>
            <person name="Yoneyama K."/>
            <person name="Manabe R.I."/>
            <person name="Nelson D.C."/>
            <person name="Schulman A.H."/>
            <person name="Timko M.P."/>
            <person name="dePamphilis C.W."/>
            <person name="Choi D."/>
            <person name="Shirasu K."/>
        </authorList>
    </citation>
    <scope>NUCLEOTIDE SEQUENCE [LARGE SCALE GENOMIC DNA]</scope>
    <source>
        <strain evidence="3">cv. UVA1</strain>
    </source>
</reference>
<sequence>MFSSPILLLRLANERAAPIRRRQINPFGQQASSSEPPTTDDREPTIQGEPRVIRIPGDGTNVRRGQSSSNFGPRFPSGRDCLQAPTIVQRFRALDDRGLLSPVFRQRPRPPTSSHVLDLRSATEAPSGGLRPTSPSFRQVEPSDSREFRRLRTTRRTEEGRSAELQPLSRAKNRLNRAPFFLCFSRERETLCDIPAV</sequence>
<feature type="region of interest" description="Disordered" evidence="1">
    <location>
        <begin position="20"/>
        <end position="80"/>
    </location>
</feature>
<organism evidence="2 3">
    <name type="scientific">Striga asiatica</name>
    <name type="common">Asiatic witchweed</name>
    <name type="synonym">Buchnera asiatica</name>
    <dbReference type="NCBI Taxonomy" id="4170"/>
    <lineage>
        <taxon>Eukaryota</taxon>
        <taxon>Viridiplantae</taxon>
        <taxon>Streptophyta</taxon>
        <taxon>Embryophyta</taxon>
        <taxon>Tracheophyta</taxon>
        <taxon>Spermatophyta</taxon>
        <taxon>Magnoliopsida</taxon>
        <taxon>eudicotyledons</taxon>
        <taxon>Gunneridae</taxon>
        <taxon>Pentapetalae</taxon>
        <taxon>asterids</taxon>
        <taxon>lamiids</taxon>
        <taxon>Lamiales</taxon>
        <taxon>Orobanchaceae</taxon>
        <taxon>Buchnereae</taxon>
        <taxon>Striga</taxon>
    </lineage>
</organism>
<gene>
    <name evidence="2" type="ORF">STAS_02353</name>
</gene>
<evidence type="ECO:0000256" key="1">
    <source>
        <dbReference type="SAM" id="MobiDB-lite"/>
    </source>
</evidence>
<dbReference type="EMBL" id="BKCP01001114">
    <property type="protein sequence ID" value="GER26693.1"/>
    <property type="molecule type" value="Genomic_DNA"/>
</dbReference>
<comment type="caution">
    <text evidence="2">The sequence shown here is derived from an EMBL/GenBank/DDBJ whole genome shotgun (WGS) entry which is preliminary data.</text>
</comment>
<proteinExistence type="predicted"/>